<feature type="domain" description="DUF7088" evidence="3">
    <location>
        <begin position="38"/>
        <end position="147"/>
    </location>
</feature>
<evidence type="ECO:0000313" key="5">
    <source>
        <dbReference type="Proteomes" id="UP000236736"/>
    </source>
</evidence>
<protein>
    <submittedName>
        <fullName evidence="4">Gliding-associated putative ABC transporter substrate-binding component GldG</fullName>
    </submittedName>
</protein>
<organism evidence="4 5">
    <name type="scientific">Algoriphagus boritolerans DSM 17298 = JCM 18970</name>
    <dbReference type="NCBI Taxonomy" id="1120964"/>
    <lineage>
        <taxon>Bacteria</taxon>
        <taxon>Pseudomonadati</taxon>
        <taxon>Bacteroidota</taxon>
        <taxon>Cytophagia</taxon>
        <taxon>Cytophagales</taxon>
        <taxon>Cyclobacteriaceae</taxon>
        <taxon>Algoriphagus</taxon>
    </lineage>
</organism>
<accession>A0A1H5U4M7</accession>
<evidence type="ECO:0000313" key="4">
    <source>
        <dbReference type="EMBL" id="SEF69996.1"/>
    </source>
</evidence>
<reference evidence="5" key="1">
    <citation type="submission" date="2016-10" db="EMBL/GenBank/DDBJ databases">
        <authorList>
            <person name="Varghese N."/>
            <person name="Submissions S."/>
        </authorList>
    </citation>
    <scope>NUCLEOTIDE SEQUENCE [LARGE SCALE GENOMIC DNA]</scope>
    <source>
        <strain evidence="5">DSM 17298</strain>
    </source>
</reference>
<evidence type="ECO:0000259" key="3">
    <source>
        <dbReference type="Pfam" id="PF23357"/>
    </source>
</evidence>
<dbReference type="NCBIfam" id="TIGR03521">
    <property type="entry name" value="GldG"/>
    <property type="match status" value="1"/>
</dbReference>
<dbReference type="Pfam" id="PF23357">
    <property type="entry name" value="DUF7088"/>
    <property type="match status" value="1"/>
</dbReference>
<gene>
    <name evidence="4" type="ORF">SAMN03080598_01050</name>
</gene>
<feature type="domain" description="ABC-type uncharacterised transport system" evidence="2">
    <location>
        <begin position="193"/>
        <end position="494"/>
    </location>
</feature>
<dbReference type="STRING" id="1120964.GCA_001313265_03901"/>
<dbReference type="InterPro" id="IPR019196">
    <property type="entry name" value="ABC_transp_unknown"/>
</dbReference>
<feature type="transmembrane region" description="Helical" evidence="1">
    <location>
        <begin position="528"/>
        <end position="552"/>
    </location>
</feature>
<dbReference type="Proteomes" id="UP000236736">
    <property type="component" value="Unassembled WGS sequence"/>
</dbReference>
<name>A0A1H5U4M7_9BACT</name>
<keyword evidence="5" id="KW-1185">Reference proteome</keyword>
<keyword evidence="1" id="KW-0812">Transmembrane</keyword>
<dbReference type="OrthoDB" id="9777219at2"/>
<sequence>MKKPGLHTAKPFLILIAGIIVLTLLGQFLRFRIDLTAEKRFSVHPATKALLENLDRPIHVDILLTGENLPGGMRRLQKSMEETVRTFNAYSSENITVSYFDPLTVVDSLQEEFIYTLADYGISPTNVFFNQNAGQQTQLIFPGILVSDDEYETGALILKGERGMSPDQTLNTSIENLEYELSNAIRKLVNPEKQAIALITGHGELSEDDGFGIVEALDGQNEVFKVPLEQAKSVQDLSAFGTIFIVGPKQTYTDRELFLLDQYVMLGGNLVVAAEGVDVDLAQAGGEGTFSFPLENELDRLLFRYGVRINKDLIQDLNLSYIPVMGGNFGNQEQMIPLPWPFYFNAGRVTTHPITKALDQVNFRFASSLDTVKADGVIKTPLIFGSENEKILPAPSRVAFSDMEQAPKVEEFTLRNLPLAYLLEGEFTSLFKNRFIPDGFSKTDFKENGKGKVVVLGDGSVFQSQMSLQGNQPLSLGEDPFAQTTYANKQLLQNLVQFLNDPDGIIASRTRTLQIRPLNKVKVSQEKVFWQGLNVILPVLVLSLLGGMILYLRKRRYSKKLIETFLKNSR</sequence>
<feature type="transmembrane region" description="Helical" evidence="1">
    <location>
        <begin position="12"/>
        <end position="29"/>
    </location>
</feature>
<proteinExistence type="predicted"/>
<dbReference type="EMBL" id="FNVR01000004">
    <property type="protein sequence ID" value="SEF69996.1"/>
    <property type="molecule type" value="Genomic_DNA"/>
</dbReference>
<dbReference type="InterPro" id="IPR019863">
    <property type="entry name" value="Motility-assoc_ABC-rel_GldG"/>
</dbReference>
<dbReference type="InterPro" id="IPR055396">
    <property type="entry name" value="DUF7088"/>
</dbReference>
<dbReference type="Pfam" id="PF09822">
    <property type="entry name" value="ABC_transp_aux"/>
    <property type="match status" value="1"/>
</dbReference>
<keyword evidence="1" id="KW-0472">Membrane</keyword>
<dbReference type="AlphaFoldDB" id="A0A1H5U4M7"/>
<evidence type="ECO:0000259" key="2">
    <source>
        <dbReference type="Pfam" id="PF09822"/>
    </source>
</evidence>
<keyword evidence="1" id="KW-1133">Transmembrane helix</keyword>
<evidence type="ECO:0000256" key="1">
    <source>
        <dbReference type="SAM" id="Phobius"/>
    </source>
</evidence>
<dbReference type="RefSeq" id="WP_103923746.1">
    <property type="nucleotide sequence ID" value="NZ_FNVR01000004.1"/>
</dbReference>